<name>A0A5N6D9G5_ASPPA</name>
<evidence type="ECO:0000313" key="2">
    <source>
        <dbReference type="EMBL" id="KAB8201668.1"/>
    </source>
</evidence>
<accession>A0A5N6D9G5</accession>
<organism evidence="2 3">
    <name type="scientific">Aspergillus parasiticus</name>
    <dbReference type="NCBI Taxonomy" id="5067"/>
    <lineage>
        <taxon>Eukaryota</taxon>
        <taxon>Fungi</taxon>
        <taxon>Dikarya</taxon>
        <taxon>Ascomycota</taxon>
        <taxon>Pezizomycotina</taxon>
        <taxon>Eurotiomycetes</taxon>
        <taxon>Eurotiomycetidae</taxon>
        <taxon>Eurotiales</taxon>
        <taxon>Aspergillaceae</taxon>
        <taxon>Aspergillus</taxon>
        <taxon>Aspergillus subgen. Circumdati</taxon>
    </lineage>
</organism>
<dbReference type="EMBL" id="ML735016">
    <property type="protein sequence ID" value="KAB8201668.1"/>
    <property type="molecule type" value="Genomic_DNA"/>
</dbReference>
<evidence type="ECO:0000256" key="1">
    <source>
        <dbReference type="SAM" id="MobiDB-lite"/>
    </source>
</evidence>
<reference evidence="2 3" key="1">
    <citation type="submission" date="2019-04" db="EMBL/GenBank/DDBJ databases">
        <title>Fungal friends and foes A comparative genomics study of 23 Aspergillus species from section Flavi.</title>
        <authorList>
            <consortium name="DOE Joint Genome Institute"/>
            <person name="Kjaerbolling I."/>
            <person name="Vesth T.C."/>
            <person name="Frisvad J.C."/>
            <person name="Nybo J.L."/>
            <person name="Theobald S."/>
            <person name="Kildgaard S."/>
            <person name="Petersen T.I."/>
            <person name="Kuo A."/>
            <person name="Sato A."/>
            <person name="Lyhne E.K."/>
            <person name="Kogle M.E."/>
            <person name="Wiebenga A."/>
            <person name="Kun R.S."/>
            <person name="Lubbers R.J."/>
            <person name="Makela M.R."/>
            <person name="Barry K."/>
            <person name="Chovatia M."/>
            <person name="Clum A."/>
            <person name="Daum C."/>
            <person name="Haridas S."/>
            <person name="He G."/>
            <person name="LaButti K."/>
            <person name="Lipzen A."/>
            <person name="Mondo S."/>
            <person name="Pangilinan J."/>
            <person name="Riley R."/>
            <person name="Salamov A."/>
            <person name="Simmons B.A."/>
            <person name="Magnuson J.K."/>
            <person name="Henrissat B."/>
            <person name="Mortensen U.H."/>
            <person name="Larsen T.O."/>
            <person name="De vries R.P."/>
            <person name="Grigoriev I.V."/>
            <person name="Machida M."/>
            <person name="Baker S.E."/>
            <person name="Andersen M.R."/>
        </authorList>
    </citation>
    <scope>NUCLEOTIDE SEQUENCE [LARGE SCALE GENOMIC DNA]</scope>
    <source>
        <strain evidence="2 3">CBS 117618</strain>
    </source>
</reference>
<dbReference type="Proteomes" id="UP000326532">
    <property type="component" value="Unassembled WGS sequence"/>
</dbReference>
<proteinExistence type="predicted"/>
<dbReference type="VEuPathDB" id="FungiDB:BDV34DRAFT_167711"/>
<dbReference type="AlphaFoldDB" id="A0A5N6D9G5"/>
<sequence length="97" mass="10227">MSVSHFTSHSSSTISSTFLKGRPGRGNALLLALGHHGGQCCCVGRVALSSPRYHFPTLPQVTYPMISASVTIVDITFSSPSPHPGPDQASPPTMHAR</sequence>
<protein>
    <submittedName>
        <fullName evidence="2">Uncharacterized protein</fullName>
    </submittedName>
</protein>
<keyword evidence="3" id="KW-1185">Reference proteome</keyword>
<feature type="region of interest" description="Disordered" evidence="1">
    <location>
        <begin position="77"/>
        <end position="97"/>
    </location>
</feature>
<evidence type="ECO:0000313" key="3">
    <source>
        <dbReference type="Proteomes" id="UP000326532"/>
    </source>
</evidence>
<gene>
    <name evidence="2" type="ORF">BDV34DRAFT_167711</name>
</gene>